<dbReference type="Proteomes" id="UP000441080">
    <property type="component" value="Unassembled WGS sequence"/>
</dbReference>
<evidence type="ECO:0000256" key="1">
    <source>
        <dbReference type="SAM" id="Phobius"/>
    </source>
</evidence>
<keyword evidence="1" id="KW-0812">Transmembrane</keyword>
<proteinExistence type="predicted"/>
<dbReference type="EMBL" id="BJCK01000026">
    <property type="protein sequence ID" value="GCL58838.1"/>
    <property type="molecule type" value="Genomic_DNA"/>
</dbReference>
<comment type="caution">
    <text evidence="2">The sequence shown here is derived from an EMBL/GenBank/DDBJ whole genome shotgun (WGS) entry which is preliminary data.</text>
</comment>
<evidence type="ECO:0000313" key="2">
    <source>
        <dbReference type="EMBL" id="GCL58838.1"/>
    </source>
</evidence>
<gene>
    <name evidence="2" type="ORF">NIES3807_20080</name>
</gene>
<keyword evidence="1" id="KW-1133">Transmembrane helix</keyword>
<evidence type="ECO:0000313" key="3">
    <source>
        <dbReference type="Proteomes" id="UP000441080"/>
    </source>
</evidence>
<organism evidence="2 3">
    <name type="scientific">Microcystis aeruginosa NIES-3807</name>
    <dbReference type="NCBI Taxonomy" id="2517785"/>
    <lineage>
        <taxon>Bacteria</taxon>
        <taxon>Bacillati</taxon>
        <taxon>Cyanobacteriota</taxon>
        <taxon>Cyanophyceae</taxon>
        <taxon>Oscillatoriophycideae</taxon>
        <taxon>Chroococcales</taxon>
        <taxon>Microcystaceae</taxon>
        <taxon>Microcystis</taxon>
    </lineage>
</organism>
<reference evidence="2 3" key="1">
    <citation type="submission" date="2019-02" db="EMBL/GenBank/DDBJ databases">
        <title>Draft genome sequence of Arthrospira platensis NIES-3807.</title>
        <authorList>
            <person name="Yamaguchi H."/>
            <person name="Suzuki S."/>
            <person name="Kawachi M."/>
        </authorList>
    </citation>
    <scope>NUCLEOTIDE SEQUENCE [LARGE SCALE GENOMIC DNA]</scope>
    <source>
        <strain evidence="2 3">NIES-3807</strain>
    </source>
</reference>
<feature type="transmembrane region" description="Helical" evidence="1">
    <location>
        <begin position="6"/>
        <end position="27"/>
    </location>
</feature>
<sequence length="55" mass="6555">MGCLFILILPYFLLVSYLFEMTITLIMDKAQKIKKDISEDRQEARGKRQEVVRYV</sequence>
<protein>
    <submittedName>
        <fullName evidence="2">Uncharacterized protein</fullName>
    </submittedName>
</protein>
<accession>A0AAD3G9A9</accession>
<dbReference type="AlphaFoldDB" id="A0AAD3G9A9"/>
<keyword evidence="1" id="KW-0472">Membrane</keyword>
<name>A0AAD3G9A9_MICAE</name>